<dbReference type="PANTHER" id="PTHR43877">
    <property type="entry name" value="AMINOALKYLPHOSPHONATE N-ACETYLTRANSFERASE-RELATED-RELATED"/>
    <property type="match status" value="1"/>
</dbReference>
<reference evidence="4 5" key="2">
    <citation type="journal article" date="2016" name="Science">
        <title>A bacterium that degrades and assimilates poly(ethylene terephthalate).</title>
        <authorList>
            <person name="Yoshida S."/>
            <person name="Hiraga K."/>
            <person name="Takehana T."/>
            <person name="Taniguchi I."/>
            <person name="Yamaji H."/>
            <person name="Maeda Y."/>
            <person name="Toyohara K."/>
            <person name="Miyamoto K."/>
            <person name="Kimura Y."/>
            <person name="Oda K."/>
        </authorList>
    </citation>
    <scope>NUCLEOTIDE SEQUENCE [LARGE SCALE GENOMIC DNA]</scope>
    <source>
        <strain evidence="5">NBRC 110686 / TISTR 2288 / 201-F6</strain>
    </source>
</reference>
<name>A0A0K8P344_PISS1</name>
<keyword evidence="2" id="KW-0012">Acyltransferase</keyword>
<dbReference type="CDD" id="cd04301">
    <property type="entry name" value="NAT_SF"/>
    <property type="match status" value="1"/>
</dbReference>
<dbReference type="RefSeq" id="WP_054020918.1">
    <property type="nucleotide sequence ID" value="NZ_BBYR01000040.1"/>
</dbReference>
<sequence>MSATPLDPARLSLTPADDGDFEALLALRMAAMRESLDRVGRFDPQRARERLSRGYLPAYTRHIRLDGELVGFVVVVPREKDWLIDHLYVHPSAQGEGVGSWVMERVLRDADAQHKAVSVTALKHSAANRFYLRHGFVLQAEGEWDLYYLRPAAPREPRG</sequence>
<dbReference type="InterPro" id="IPR016181">
    <property type="entry name" value="Acyl_CoA_acyltransferase"/>
</dbReference>
<dbReference type="SUPFAM" id="SSF55729">
    <property type="entry name" value="Acyl-CoA N-acyltransferases (Nat)"/>
    <property type="match status" value="1"/>
</dbReference>
<dbReference type="PROSITE" id="PS51186">
    <property type="entry name" value="GNAT"/>
    <property type="match status" value="1"/>
</dbReference>
<evidence type="ECO:0000256" key="1">
    <source>
        <dbReference type="ARBA" id="ARBA00022679"/>
    </source>
</evidence>
<dbReference type="PANTHER" id="PTHR43877:SF2">
    <property type="entry name" value="AMINOALKYLPHOSPHONATE N-ACETYLTRANSFERASE-RELATED"/>
    <property type="match status" value="1"/>
</dbReference>
<reference evidence="5" key="1">
    <citation type="submission" date="2015-07" db="EMBL/GenBank/DDBJ databases">
        <title>Discovery of a poly(ethylene terephthalate assimilation.</title>
        <authorList>
            <person name="Yoshida S."/>
            <person name="Hiraga K."/>
            <person name="Takehana T."/>
            <person name="Taniguchi I."/>
            <person name="Yamaji H."/>
            <person name="Maeda Y."/>
            <person name="Toyohara K."/>
            <person name="Miyamoto K."/>
            <person name="Kimura Y."/>
            <person name="Oda K."/>
        </authorList>
    </citation>
    <scope>NUCLEOTIDE SEQUENCE [LARGE SCALE GENOMIC DNA]</scope>
    <source>
        <strain evidence="5">NBRC 110686 / TISTR 2288 / 201-F6</strain>
    </source>
</reference>
<dbReference type="InterPro" id="IPR050832">
    <property type="entry name" value="Bact_Acetyltransf"/>
</dbReference>
<dbReference type="AlphaFoldDB" id="A0A0K8P344"/>
<evidence type="ECO:0000313" key="4">
    <source>
        <dbReference type="EMBL" id="GAP36949.1"/>
    </source>
</evidence>
<evidence type="ECO:0000313" key="5">
    <source>
        <dbReference type="Proteomes" id="UP000037660"/>
    </source>
</evidence>
<dbReference type="InterPro" id="IPR000182">
    <property type="entry name" value="GNAT_dom"/>
</dbReference>
<dbReference type="OrthoDB" id="5522469at2"/>
<keyword evidence="5" id="KW-1185">Reference proteome</keyword>
<dbReference type="EMBL" id="BBYR01000040">
    <property type="protein sequence ID" value="GAP36949.1"/>
    <property type="molecule type" value="Genomic_DNA"/>
</dbReference>
<protein>
    <submittedName>
        <fullName evidence="4">Histone acetyltransferase HPA2</fullName>
    </submittedName>
</protein>
<evidence type="ECO:0000256" key="2">
    <source>
        <dbReference type="ARBA" id="ARBA00023315"/>
    </source>
</evidence>
<comment type="caution">
    <text evidence="4">The sequence shown here is derived from an EMBL/GenBank/DDBJ whole genome shotgun (WGS) entry which is preliminary data.</text>
</comment>
<feature type="domain" description="N-acetyltransferase" evidence="3">
    <location>
        <begin position="11"/>
        <end position="154"/>
    </location>
</feature>
<evidence type="ECO:0000259" key="3">
    <source>
        <dbReference type="PROSITE" id="PS51186"/>
    </source>
</evidence>
<accession>A0A0K8P344</accession>
<dbReference type="GO" id="GO:0016747">
    <property type="term" value="F:acyltransferase activity, transferring groups other than amino-acyl groups"/>
    <property type="evidence" value="ECO:0007669"/>
    <property type="project" value="InterPro"/>
</dbReference>
<organism evidence="4 5">
    <name type="scientific">Piscinibacter sakaiensis</name>
    <name type="common">Ideonella sakaiensis</name>
    <dbReference type="NCBI Taxonomy" id="1547922"/>
    <lineage>
        <taxon>Bacteria</taxon>
        <taxon>Pseudomonadati</taxon>
        <taxon>Pseudomonadota</taxon>
        <taxon>Betaproteobacteria</taxon>
        <taxon>Burkholderiales</taxon>
        <taxon>Sphaerotilaceae</taxon>
        <taxon>Piscinibacter</taxon>
    </lineage>
</organism>
<gene>
    <name evidence="4" type="ORF">ISF6_2804</name>
</gene>
<dbReference type="Gene3D" id="3.40.630.30">
    <property type="match status" value="1"/>
</dbReference>
<dbReference type="STRING" id="1547922.ISF6_2804"/>
<proteinExistence type="predicted"/>
<keyword evidence="1 4" id="KW-0808">Transferase</keyword>
<dbReference type="Pfam" id="PF13508">
    <property type="entry name" value="Acetyltransf_7"/>
    <property type="match status" value="1"/>
</dbReference>
<dbReference type="Proteomes" id="UP000037660">
    <property type="component" value="Unassembled WGS sequence"/>
</dbReference>